<comment type="caution">
    <text evidence="2">The sequence shown here is derived from an EMBL/GenBank/DDBJ whole genome shotgun (WGS) entry which is preliminary data.</text>
</comment>
<accession>A0AAJ3F6N5</accession>
<reference evidence="2" key="1">
    <citation type="journal article" date="2020" name="Cell Host Microbe">
        <title>Functional and Genomic Variation between Human-Derived Isolates of Lachnospiraceae Reveals Inter- and Intra-Species Diversity.</title>
        <authorList>
            <person name="Sorbara M.T."/>
            <person name="Littmann E.R."/>
            <person name="Fontana E."/>
            <person name="Moody T.U."/>
            <person name="Kohout C.E."/>
            <person name="Gjonbalaj M."/>
            <person name="Eaton V."/>
            <person name="Seok R."/>
            <person name="Leiner I.M."/>
            <person name="Pamer E.G."/>
        </authorList>
    </citation>
    <scope>NUCLEOTIDE SEQUENCE</scope>
    <source>
        <strain evidence="2">MSK.22.53</strain>
    </source>
</reference>
<sequence length="55" mass="6880">MDIGYTYFEEERPITLTREEWLKWFEKYGDKENFTDAKSWFSEMLKMQIFVREEG</sequence>
<dbReference type="EMBL" id="JAAIRM010000007">
    <property type="protein sequence ID" value="NSI18916.1"/>
    <property type="molecule type" value="Genomic_DNA"/>
</dbReference>
<proteinExistence type="predicted"/>
<dbReference type="RefSeq" id="WP_173900444.1">
    <property type="nucleotide sequence ID" value="NZ_JAAIRM010000007.1"/>
</dbReference>
<gene>
    <name evidence="2" type="ORF">G4958_06050</name>
    <name evidence="1" type="ORF">O4N78_01850</name>
</gene>
<dbReference type="Proteomes" id="UP001149331">
    <property type="component" value="Unassembled WGS sequence"/>
</dbReference>
<reference evidence="2" key="2">
    <citation type="submission" date="2020-02" db="EMBL/GenBank/DDBJ databases">
        <authorList>
            <person name="Littmann E."/>
            <person name="Sorbara M."/>
        </authorList>
    </citation>
    <scope>NUCLEOTIDE SEQUENCE</scope>
    <source>
        <strain evidence="2">MSK.22.53</strain>
    </source>
</reference>
<evidence type="ECO:0000313" key="2">
    <source>
        <dbReference type="EMBL" id="NSI18916.1"/>
    </source>
</evidence>
<evidence type="ECO:0000313" key="3">
    <source>
        <dbReference type="Proteomes" id="UP001296643"/>
    </source>
</evidence>
<name>A0AAJ3F6N5_MEDGN</name>
<protein>
    <submittedName>
        <fullName evidence="2">Uncharacterized protein</fullName>
    </submittedName>
</protein>
<dbReference type="AlphaFoldDB" id="A0AAJ3F6N5"/>
<organism evidence="2 3">
    <name type="scientific">Mediterraneibacter gnavus</name>
    <name type="common">Ruminococcus gnavus</name>
    <dbReference type="NCBI Taxonomy" id="33038"/>
    <lineage>
        <taxon>Bacteria</taxon>
        <taxon>Bacillati</taxon>
        <taxon>Bacillota</taxon>
        <taxon>Clostridia</taxon>
        <taxon>Lachnospirales</taxon>
        <taxon>Lachnospiraceae</taxon>
        <taxon>Mediterraneibacter</taxon>
    </lineage>
</organism>
<reference evidence="1" key="3">
    <citation type="submission" date="2022-12" db="EMBL/GenBank/DDBJ databases">
        <title>Genome of R. gnavus strain RSHDN_120.</title>
        <authorList>
            <person name="Abdugheni R."/>
        </authorList>
    </citation>
    <scope>NUCLEOTIDE SEQUENCE</scope>
    <source>
        <strain evidence="1">RSHDN_120</strain>
    </source>
</reference>
<evidence type="ECO:0000313" key="1">
    <source>
        <dbReference type="EMBL" id="MDE1202331.1"/>
    </source>
</evidence>
<dbReference type="Proteomes" id="UP001296643">
    <property type="component" value="Unassembled WGS sequence"/>
</dbReference>
<dbReference type="EMBL" id="JAPZEG010000001">
    <property type="protein sequence ID" value="MDE1202331.1"/>
    <property type="molecule type" value="Genomic_DNA"/>
</dbReference>